<comment type="similarity">
    <text evidence="3">Belongs to the peptidase M1 family.</text>
</comment>
<dbReference type="PRINTS" id="PR00756">
    <property type="entry name" value="ALADIPTASE"/>
</dbReference>
<evidence type="ECO:0000256" key="12">
    <source>
        <dbReference type="ARBA" id="ARBA00029811"/>
    </source>
</evidence>
<dbReference type="Proteomes" id="UP000028504">
    <property type="component" value="Chromosome"/>
</dbReference>
<dbReference type="InterPro" id="IPR014782">
    <property type="entry name" value="Peptidase_M1_dom"/>
</dbReference>
<dbReference type="Gene3D" id="2.60.40.1730">
    <property type="entry name" value="tricorn interacting facor f3 domain"/>
    <property type="match status" value="1"/>
</dbReference>
<keyword evidence="9" id="KW-0378">Hydrolase</keyword>
<keyword evidence="7" id="KW-0645">Protease</keyword>
<dbReference type="PANTHER" id="PTHR11533:SF174">
    <property type="entry name" value="PUROMYCIN-SENSITIVE AMINOPEPTIDASE-RELATED"/>
    <property type="match status" value="1"/>
</dbReference>
<evidence type="ECO:0000256" key="2">
    <source>
        <dbReference type="ARBA" id="ARBA00001947"/>
    </source>
</evidence>
<dbReference type="InterPro" id="IPR042097">
    <property type="entry name" value="Aminopeptidase_N-like_N_sf"/>
</dbReference>
<evidence type="ECO:0000259" key="16">
    <source>
        <dbReference type="Pfam" id="PF17900"/>
    </source>
</evidence>
<proteinExistence type="inferred from homology"/>
<reference evidence="17 18" key="1">
    <citation type="submission" date="2014-07" db="EMBL/GenBank/DDBJ databases">
        <title>Complete genome sequence of Corynebacterium atypicum DSM 44849: identifiction of the mycolic acid biosynthesis genes.</title>
        <authorList>
            <person name="Tippelt A."/>
            <person name="Mollmann S."/>
            <person name="Albersmeier A."/>
            <person name="Jaenicke S."/>
            <person name="Ruckert C."/>
            <person name="Tauch A."/>
        </authorList>
    </citation>
    <scope>NUCLEOTIDE SEQUENCE [LARGE SCALE GENOMIC DNA]</scope>
    <source>
        <strain evidence="17 18">R2070</strain>
    </source>
</reference>
<feature type="domain" description="Aminopeptidase N-like N-terminal" evidence="16">
    <location>
        <begin position="21"/>
        <end position="198"/>
    </location>
</feature>
<dbReference type="GO" id="GO:0004177">
    <property type="term" value="F:aminopeptidase activity"/>
    <property type="evidence" value="ECO:0007669"/>
    <property type="project" value="UniProtKB-KW"/>
</dbReference>
<evidence type="ECO:0000256" key="1">
    <source>
        <dbReference type="ARBA" id="ARBA00000098"/>
    </source>
</evidence>
<dbReference type="SUPFAM" id="SSF63737">
    <property type="entry name" value="Leukotriene A4 hydrolase N-terminal domain"/>
    <property type="match status" value="1"/>
</dbReference>
<comment type="catalytic activity">
    <reaction evidence="1">
        <text>Release of an N-terminal amino acid, Xaa-|-Yaa- from a peptide, amide or arylamide. Xaa is preferably Ala, but may be most amino acids including Pro (slow action). When a terminal hydrophobic residue is followed by a prolyl residue, the two may be released as an intact Xaa-Pro dipeptide.</text>
        <dbReference type="EC" id="3.4.11.2"/>
    </reaction>
</comment>
<dbReference type="InterPro" id="IPR024571">
    <property type="entry name" value="ERAP1-like_C_dom"/>
</dbReference>
<evidence type="ECO:0000256" key="4">
    <source>
        <dbReference type="ARBA" id="ARBA00012564"/>
    </source>
</evidence>
<dbReference type="Pfam" id="PF17900">
    <property type="entry name" value="Peptidase_M1_N"/>
    <property type="match status" value="1"/>
</dbReference>
<evidence type="ECO:0000256" key="7">
    <source>
        <dbReference type="ARBA" id="ARBA00022670"/>
    </source>
</evidence>
<evidence type="ECO:0000256" key="9">
    <source>
        <dbReference type="ARBA" id="ARBA00022801"/>
    </source>
</evidence>
<accession>A0ABM5QP40</accession>
<evidence type="ECO:0000256" key="3">
    <source>
        <dbReference type="ARBA" id="ARBA00010136"/>
    </source>
</evidence>
<keyword evidence="18" id="KW-1185">Reference proteome</keyword>
<dbReference type="Pfam" id="PF01433">
    <property type="entry name" value="Peptidase_M1"/>
    <property type="match status" value="1"/>
</dbReference>
<dbReference type="InterPro" id="IPR027268">
    <property type="entry name" value="Peptidase_M4/M1_CTD_sf"/>
</dbReference>
<dbReference type="Pfam" id="PF11838">
    <property type="entry name" value="ERAP1_C"/>
    <property type="match status" value="1"/>
</dbReference>
<keyword evidence="8" id="KW-0479">Metal-binding</keyword>
<feature type="domain" description="ERAP1-like C-terminal" evidence="15">
    <location>
        <begin position="549"/>
        <end position="854"/>
    </location>
</feature>
<dbReference type="InterPro" id="IPR001930">
    <property type="entry name" value="Peptidase_M1"/>
</dbReference>
<dbReference type="SUPFAM" id="SSF55486">
    <property type="entry name" value="Metalloproteases ('zincins'), catalytic domain"/>
    <property type="match status" value="1"/>
</dbReference>
<evidence type="ECO:0000256" key="11">
    <source>
        <dbReference type="ARBA" id="ARBA00023049"/>
    </source>
</evidence>
<gene>
    <name evidence="17" type="ORF">CATYP_08240</name>
</gene>
<evidence type="ECO:0000259" key="14">
    <source>
        <dbReference type="Pfam" id="PF01433"/>
    </source>
</evidence>
<keyword evidence="11" id="KW-0482">Metalloprotease</keyword>
<evidence type="ECO:0000256" key="8">
    <source>
        <dbReference type="ARBA" id="ARBA00022723"/>
    </source>
</evidence>
<feature type="domain" description="Peptidase M1 membrane alanine aminopeptidase" evidence="14">
    <location>
        <begin position="259"/>
        <end position="470"/>
    </location>
</feature>
<name>A0ABM5QP40_9CORY</name>
<dbReference type="InterPro" id="IPR050344">
    <property type="entry name" value="Peptidase_M1_aminopeptidases"/>
</dbReference>
<dbReference type="Gene3D" id="1.10.390.10">
    <property type="entry name" value="Neutral Protease Domain 2"/>
    <property type="match status" value="1"/>
</dbReference>
<evidence type="ECO:0000313" key="18">
    <source>
        <dbReference type="Proteomes" id="UP000028504"/>
    </source>
</evidence>
<protein>
    <recommendedName>
        <fullName evidence="5">Aminopeptidase N</fullName>
        <ecNumber evidence="4">3.4.11.2</ecNumber>
    </recommendedName>
    <alternativeName>
        <fullName evidence="12">Alanine aminopeptidase</fullName>
    </alternativeName>
    <alternativeName>
        <fullName evidence="13">Lysyl aminopeptidase</fullName>
    </alternativeName>
</protein>
<dbReference type="PANTHER" id="PTHR11533">
    <property type="entry name" value="PROTEASE M1 ZINC METALLOPROTEASE"/>
    <property type="match status" value="1"/>
</dbReference>
<dbReference type="InterPro" id="IPR045357">
    <property type="entry name" value="Aminopeptidase_N-like_N"/>
</dbReference>
<organism evidence="17 18">
    <name type="scientific">Corynebacterium atypicum</name>
    <dbReference type="NCBI Taxonomy" id="191610"/>
    <lineage>
        <taxon>Bacteria</taxon>
        <taxon>Bacillati</taxon>
        <taxon>Actinomycetota</taxon>
        <taxon>Actinomycetes</taxon>
        <taxon>Mycobacteriales</taxon>
        <taxon>Corynebacteriaceae</taxon>
        <taxon>Corynebacterium</taxon>
    </lineage>
</organism>
<sequence>MTSTNLTRAEAEARAELIQVEHYDVVLDLSEAAGEHADCFSSVTTIEFTARKAGDTFCDLQADSVTEVLLDSEDITESAVRLSARGYDEDRGLKLAGLTPGRHTLRVTAKCRYSRTGEGLHRFVDPADGQVYLYTQFETADAKRMVACFDQPDLKATWTFTITTPRDWTVISNGPQSRSFAGTRAVHRSRIDYPLSTYLIAVCAGPYVGVHDEWRGHLTHHPETPEDQPAADEEIRIPLAIYTRASIAKHLDAHRLFTETKQGFDYYHRNFGFAYPYGKYDQVFVPEFNAGAMENAGCITIRDEYVFTSAATHYRYERRADTVLHEMAHMWFGDLVTMRWWDDLWLNESFATWASAMSQSEETEYQTAWVTFTAVEKAWAYSQDQLPTTHPISTDASDIETVNQNFDGITYAKGASVLKQLQAYVGRENFFAGVRRHFAAHAFGNATFTDLVGALEQASGRDLSDWARQWLKTTGISRLSPTFTLAEDGTYAEFAVLQDSETLRDHRVAVGLYRLDEDGVVRRFRRVELDVSGARTEVAELVGEQAADLVLVNDDDLTYCLMGLDDASRAFVTEHIAQIESPMARTLCWSAAWEDTRSGTLPAREFVRLVARGAASETQLSVTERILAQAAIAAHRYADPEWARAEGTELLCDALVDGARGANREAALIFAQALCRVPLSERASDYLAGVLDGQAGAIEVDADLRWLALTALISHGKVADPEGQIARLASDDRSSSGAMAAVRARAAVPTPEAKERGWQAATSGQLSNLGLRFTNEGLTWAGSEELMTAFSARYFEVAEDIWRRFSPEMAQRTLVELYPHWEASQEQLERADQLIAASQGGLKRVIAENRDRMARALRLREIDA</sequence>
<evidence type="ECO:0000256" key="13">
    <source>
        <dbReference type="ARBA" id="ARBA00031533"/>
    </source>
</evidence>
<dbReference type="RefSeq" id="WP_038606476.1">
    <property type="nucleotide sequence ID" value="NZ_CP008944.1"/>
</dbReference>
<evidence type="ECO:0000256" key="10">
    <source>
        <dbReference type="ARBA" id="ARBA00022833"/>
    </source>
</evidence>
<keyword evidence="6 17" id="KW-0031">Aminopeptidase</keyword>
<evidence type="ECO:0000313" key="17">
    <source>
        <dbReference type="EMBL" id="AIG64574.1"/>
    </source>
</evidence>
<dbReference type="CDD" id="cd09602">
    <property type="entry name" value="M1_APN"/>
    <property type="match status" value="1"/>
</dbReference>
<dbReference type="NCBIfam" id="TIGR02412">
    <property type="entry name" value="pepN_strep_liv"/>
    <property type="match status" value="1"/>
</dbReference>
<dbReference type="EMBL" id="CP008944">
    <property type="protein sequence ID" value="AIG64574.1"/>
    <property type="molecule type" value="Genomic_DNA"/>
</dbReference>
<keyword evidence="10" id="KW-0862">Zinc</keyword>
<evidence type="ECO:0000259" key="15">
    <source>
        <dbReference type="Pfam" id="PF11838"/>
    </source>
</evidence>
<dbReference type="InterPro" id="IPR012778">
    <property type="entry name" value="Pept_M1_aminopeptidase"/>
</dbReference>
<dbReference type="EC" id="3.4.11.2" evidence="4"/>
<evidence type="ECO:0000256" key="5">
    <source>
        <dbReference type="ARBA" id="ARBA00015611"/>
    </source>
</evidence>
<comment type="cofactor">
    <cofactor evidence="2">
        <name>Zn(2+)</name>
        <dbReference type="ChEBI" id="CHEBI:29105"/>
    </cofactor>
</comment>
<evidence type="ECO:0000256" key="6">
    <source>
        <dbReference type="ARBA" id="ARBA00022438"/>
    </source>
</evidence>